<reference evidence="1" key="1">
    <citation type="submission" date="2021-02" db="EMBL/GenBank/DDBJ databases">
        <title>First Annotated Genome of the Yellow-green Alga Tribonema minus.</title>
        <authorList>
            <person name="Mahan K.M."/>
        </authorList>
    </citation>
    <scope>NUCLEOTIDE SEQUENCE</scope>
    <source>
        <strain evidence="1">UTEX B ZZ1240</strain>
    </source>
</reference>
<organism evidence="1 2">
    <name type="scientific">Tribonema minus</name>
    <dbReference type="NCBI Taxonomy" id="303371"/>
    <lineage>
        <taxon>Eukaryota</taxon>
        <taxon>Sar</taxon>
        <taxon>Stramenopiles</taxon>
        <taxon>Ochrophyta</taxon>
        <taxon>PX clade</taxon>
        <taxon>Xanthophyceae</taxon>
        <taxon>Tribonematales</taxon>
        <taxon>Tribonemataceae</taxon>
        <taxon>Tribonema</taxon>
    </lineage>
</organism>
<proteinExistence type="predicted"/>
<accession>A0A835YH16</accession>
<gene>
    <name evidence="1" type="ORF">JKP88DRAFT_203750</name>
</gene>
<dbReference type="EMBL" id="JAFCMP010000552">
    <property type="protein sequence ID" value="KAG5175217.1"/>
    <property type="molecule type" value="Genomic_DNA"/>
</dbReference>
<keyword evidence="2" id="KW-1185">Reference proteome</keyword>
<dbReference type="OrthoDB" id="58199at2759"/>
<evidence type="ECO:0000313" key="1">
    <source>
        <dbReference type="EMBL" id="KAG5175217.1"/>
    </source>
</evidence>
<dbReference type="Proteomes" id="UP000664859">
    <property type="component" value="Unassembled WGS sequence"/>
</dbReference>
<dbReference type="AlphaFoldDB" id="A0A835YH16"/>
<evidence type="ECO:0000313" key="2">
    <source>
        <dbReference type="Proteomes" id="UP000664859"/>
    </source>
</evidence>
<comment type="caution">
    <text evidence="1">The sequence shown here is derived from an EMBL/GenBank/DDBJ whole genome shotgun (WGS) entry which is preliminary data.</text>
</comment>
<protein>
    <submittedName>
        <fullName evidence="1">Uncharacterized protein</fullName>
    </submittedName>
</protein>
<sequence length="189" mass="20683">MRCFFRLFTHPVPVEEQHSFVVASEAGGLTGRLEHVTIDEHTALGKLRQLIEVQSDRGMLRRTTLYQELLALMQRARNPHHYGSELALTYRLGYFKHDDDSAVPTIIPLEHEQAGRLVLEYLEAQEARIKDGIDLIVVPATQVAPSGLCTPVPEPTAAAAQKQCSSREGVQAAAVGTKAGCSIADTVVV</sequence>
<name>A0A835YH16_9STRA</name>